<evidence type="ECO:0000256" key="3">
    <source>
        <dbReference type="ARBA" id="ARBA00022692"/>
    </source>
</evidence>
<feature type="transmembrane region" description="Helical" evidence="6">
    <location>
        <begin position="271"/>
        <end position="289"/>
    </location>
</feature>
<feature type="transmembrane region" description="Helical" evidence="6">
    <location>
        <begin position="70"/>
        <end position="90"/>
    </location>
</feature>
<dbReference type="RefSeq" id="WP_072347575.1">
    <property type="nucleotide sequence ID" value="NZ_JAWVXR010000001.1"/>
</dbReference>
<evidence type="ECO:0000313" key="9">
    <source>
        <dbReference type="Proteomes" id="UP000252249"/>
    </source>
</evidence>
<keyword evidence="2" id="KW-1003">Cell membrane</keyword>
<keyword evidence="5 6" id="KW-0472">Membrane</keyword>
<sequence length="297" mass="33197">MSNRTFALFAVFTVQVIYGLNFTFAKFVMNEGYIKPFGFVLLRVLGAAILFWILDSFMPKEKIDKKDYKTFALAAVFGVCTNMLLYLKGLELTTPIHASVIMITTPIIILVFSALFLKERVTGLKILGVLLGFAGAIILSVYGKSTRIGDNVFLGNIMIFLNAVSYSVYIIIIKKLTKKYHPFTFIKWLFLFGFIMVLPFGYHDILEIKLETFSPYVYFAAGFVIIGATFFTYMLNPLGLRSLKASTVGTFIYLQPVIAGVFALAMGVDTISVVKIIAMLLIFSGVYLVSKTPKLQN</sequence>
<keyword evidence="4 6" id="KW-1133">Transmembrane helix</keyword>
<dbReference type="Proteomes" id="UP000252249">
    <property type="component" value="Unassembled WGS sequence"/>
</dbReference>
<organism evidence="8 9">
    <name type="scientific">Oceanihabitans sediminis</name>
    <dbReference type="NCBI Taxonomy" id="1812012"/>
    <lineage>
        <taxon>Bacteria</taxon>
        <taxon>Pseudomonadati</taxon>
        <taxon>Bacteroidota</taxon>
        <taxon>Flavobacteriia</taxon>
        <taxon>Flavobacteriales</taxon>
        <taxon>Flavobacteriaceae</taxon>
        <taxon>Oceanihabitans</taxon>
    </lineage>
</organism>
<feature type="transmembrane region" description="Helical" evidence="6">
    <location>
        <begin position="154"/>
        <end position="173"/>
    </location>
</feature>
<feature type="transmembrane region" description="Helical" evidence="6">
    <location>
        <begin position="215"/>
        <end position="235"/>
    </location>
</feature>
<evidence type="ECO:0000313" key="8">
    <source>
        <dbReference type="EMBL" id="RCU58453.1"/>
    </source>
</evidence>
<dbReference type="InterPro" id="IPR037185">
    <property type="entry name" value="EmrE-like"/>
</dbReference>
<feature type="transmembrane region" description="Helical" evidence="6">
    <location>
        <begin position="247"/>
        <end position="265"/>
    </location>
</feature>
<dbReference type="EMBL" id="QPIG01000001">
    <property type="protein sequence ID" value="RCU58453.1"/>
    <property type="molecule type" value="Genomic_DNA"/>
</dbReference>
<name>A0A368P7T6_9FLAO</name>
<evidence type="ECO:0000256" key="5">
    <source>
        <dbReference type="ARBA" id="ARBA00023136"/>
    </source>
</evidence>
<evidence type="ECO:0000256" key="4">
    <source>
        <dbReference type="ARBA" id="ARBA00022989"/>
    </source>
</evidence>
<feature type="transmembrane region" description="Helical" evidence="6">
    <location>
        <begin position="124"/>
        <end position="142"/>
    </location>
</feature>
<keyword evidence="3 6" id="KW-0812">Transmembrane</keyword>
<dbReference type="Gene3D" id="1.10.3730.20">
    <property type="match status" value="1"/>
</dbReference>
<comment type="subcellular location">
    <subcellularLocation>
        <location evidence="1">Cell membrane</location>
        <topology evidence="1">Multi-pass membrane protein</topology>
    </subcellularLocation>
</comment>
<accession>A0A368P7T6</accession>
<evidence type="ECO:0000256" key="1">
    <source>
        <dbReference type="ARBA" id="ARBA00004651"/>
    </source>
</evidence>
<reference evidence="8 9" key="1">
    <citation type="submission" date="2018-07" db="EMBL/GenBank/DDBJ databases">
        <title>Oceanihabitans testaceum sp. nov., isolated from marine sediment.</title>
        <authorList>
            <person name="Li C.-M."/>
        </authorList>
    </citation>
    <scope>NUCLEOTIDE SEQUENCE [LARGE SCALE GENOMIC DNA]</scope>
    <source>
        <strain evidence="8 9">S9-10</strain>
    </source>
</reference>
<dbReference type="InterPro" id="IPR050638">
    <property type="entry name" value="AA-Vitamin_Transporters"/>
</dbReference>
<comment type="caution">
    <text evidence="8">The sequence shown here is derived from an EMBL/GenBank/DDBJ whole genome shotgun (WGS) entry which is preliminary data.</text>
</comment>
<feature type="transmembrane region" description="Helical" evidence="6">
    <location>
        <begin position="185"/>
        <end position="203"/>
    </location>
</feature>
<dbReference type="GO" id="GO:0005886">
    <property type="term" value="C:plasma membrane"/>
    <property type="evidence" value="ECO:0007669"/>
    <property type="project" value="UniProtKB-SubCell"/>
</dbReference>
<proteinExistence type="predicted"/>
<feature type="transmembrane region" description="Helical" evidence="6">
    <location>
        <begin position="96"/>
        <end position="117"/>
    </location>
</feature>
<keyword evidence="9" id="KW-1185">Reference proteome</keyword>
<feature type="domain" description="EamA" evidence="7">
    <location>
        <begin position="154"/>
        <end position="290"/>
    </location>
</feature>
<feature type="transmembrane region" description="Helical" evidence="6">
    <location>
        <begin position="7"/>
        <end position="25"/>
    </location>
</feature>
<dbReference type="PANTHER" id="PTHR32322:SF18">
    <property type="entry name" value="S-ADENOSYLMETHIONINE_S-ADENOSYLHOMOCYSTEINE TRANSPORTER"/>
    <property type="match status" value="1"/>
</dbReference>
<gene>
    <name evidence="8" type="ORF">DU428_03505</name>
</gene>
<evidence type="ECO:0000256" key="6">
    <source>
        <dbReference type="SAM" id="Phobius"/>
    </source>
</evidence>
<evidence type="ECO:0000259" key="7">
    <source>
        <dbReference type="Pfam" id="PF00892"/>
    </source>
</evidence>
<feature type="transmembrane region" description="Helical" evidence="6">
    <location>
        <begin position="37"/>
        <end position="58"/>
    </location>
</feature>
<feature type="domain" description="EamA" evidence="7">
    <location>
        <begin position="6"/>
        <end position="140"/>
    </location>
</feature>
<evidence type="ECO:0000256" key="2">
    <source>
        <dbReference type="ARBA" id="ARBA00022475"/>
    </source>
</evidence>
<dbReference type="AlphaFoldDB" id="A0A368P7T6"/>
<dbReference type="InterPro" id="IPR000620">
    <property type="entry name" value="EamA_dom"/>
</dbReference>
<dbReference type="SUPFAM" id="SSF103481">
    <property type="entry name" value="Multidrug resistance efflux transporter EmrE"/>
    <property type="match status" value="2"/>
</dbReference>
<dbReference type="Pfam" id="PF00892">
    <property type="entry name" value="EamA"/>
    <property type="match status" value="2"/>
</dbReference>
<dbReference type="OrthoDB" id="9811486at2"/>
<protein>
    <submittedName>
        <fullName evidence="8">DMT family transporter</fullName>
    </submittedName>
</protein>
<dbReference type="PANTHER" id="PTHR32322">
    <property type="entry name" value="INNER MEMBRANE TRANSPORTER"/>
    <property type="match status" value="1"/>
</dbReference>